<accession>A0A8K0WT65</accession>
<protein>
    <submittedName>
        <fullName evidence="3">Uncharacterized protein</fullName>
    </submittedName>
</protein>
<dbReference type="AlphaFoldDB" id="A0A8K0WT65"/>
<name>A0A8K0WT65_9HYPO</name>
<reference evidence="3" key="1">
    <citation type="journal article" date="2021" name="Nat. Commun.">
        <title>Genetic determinants of endophytism in the Arabidopsis root mycobiome.</title>
        <authorList>
            <person name="Mesny F."/>
            <person name="Miyauchi S."/>
            <person name="Thiergart T."/>
            <person name="Pickel B."/>
            <person name="Atanasova L."/>
            <person name="Karlsson M."/>
            <person name="Huettel B."/>
            <person name="Barry K.W."/>
            <person name="Haridas S."/>
            <person name="Chen C."/>
            <person name="Bauer D."/>
            <person name="Andreopoulos W."/>
            <person name="Pangilinan J."/>
            <person name="LaButti K."/>
            <person name="Riley R."/>
            <person name="Lipzen A."/>
            <person name="Clum A."/>
            <person name="Drula E."/>
            <person name="Henrissat B."/>
            <person name="Kohler A."/>
            <person name="Grigoriev I.V."/>
            <person name="Martin F.M."/>
            <person name="Hacquard S."/>
        </authorList>
    </citation>
    <scope>NUCLEOTIDE SEQUENCE</scope>
    <source>
        <strain evidence="3">MPI-CAGE-CH-0235</strain>
    </source>
</reference>
<evidence type="ECO:0000313" key="4">
    <source>
        <dbReference type="Proteomes" id="UP000813444"/>
    </source>
</evidence>
<dbReference type="Proteomes" id="UP000813444">
    <property type="component" value="Unassembled WGS sequence"/>
</dbReference>
<feature type="region of interest" description="Disordered" evidence="1">
    <location>
        <begin position="71"/>
        <end position="90"/>
    </location>
</feature>
<comment type="caution">
    <text evidence="3">The sequence shown here is derived from an EMBL/GenBank/DDBJ whole genome shotgun (WGS) entry which is preliminary data.</text>
</comment>
<feature type="signal peptide" evidence="2">
    <location>
        <begin position="1"/>
        <end position="24"/>
    </location>
</feature>
<evidence type="ECO:0000256" key="2">
    <source>
        <dbReference type="SAM" id="SignalP"/>
    </source>
</evidence>
<gene>
    <name evidence="3" type="ORF">B0I35DRAFT_190523</name>
</gene>
<feature type="chain" id="PRO_5035453521" evidence="2">
    <location>
        <begin position="25"/>
        <end position="174"/>
    </location>
</feature>
<keyword evidence="4" id="KW-1185">Reference proteome</keyword>
<proteinExistence type="predicted"/>
<dbReference type="EMBL" id="JAGPNK010000004">
    <property type="protein sequence ID" value="KAH7322937.1"/>
    <property type="molecule type" value="Genomic_DNA"/>
</dbReference>
<evidence type="ECO:0000313" key="3">
    <source>
        <dbReference type="EMBL" id="KAH7322937.1"/>
    </source>
</evidence>
<keyword evidence="2" id="KW-0732">Signal</keyword>
<organism evidence="3 4">
    <name type="scientific">Stachybotrys elegans</name>
    <dbReference type="NCBI Taxonomy" id="80388"/>
    <lineage>
        <taxon>Eukaryota</taxon>
        <taxon>Fungi</taxon>
        <taxon>Dikarya</taxon>
        <taxon>Ascomycota</taxon>
        <taxon>Pezizomycotina</taxon>
        <taxon>Sordariomycetes</taxon>
        <taxon>Hypocreomycetidae</taxon>
        <taxon>Hypocreales</taxon>
        <taxon>Stachybotryaceae</taxon>
        <taxon>Stachybotrys</taxon>
    </lineage>
</organism>
<feature type="compositionally biased region" description="Acidic residues" evidence="1">
    <location>
        <begin position="78"/>
        <end position="90"/>
    </location>
</feature>
<sequence length="174" mass="18676">MLLLGWTATATLLACISAAQGATAFALANAPTPSRCSSAISTISHIRRGTRRQIDVIDDAFAESIMDELEEVANSPEQTDEGQDEDELEWPEPTGCTTTITITPSCVADPTLHIYPSIQTAFIPINCEDCIDVMVLTEPLINCVAPTMEATVEEVNPSTTYIPVCFFATAALVH</sequence>
<evidence type="ECO:0000256" key="1">
    <source>
        <dbReference type="SAM" id="MobiDB-lite"/>
    </source>
</evidence>